<keyword evidence="2" id="KW-1185">Reference proteome</keyword>
<accession>A0A4R0PXU8</accession>
<name>A0A4R0PXU8_9SPHI</name>
<gene>
    <name evidence="1" type="ORF">EZ456_07445</name>
</gene>
<organism evidence="1 2">
    <name type="scientific">Pedobacter psychrodurus</name>
    <dbReference type="NCBI Taxonomy" id="2530456"/>
    <lineage>
        <taxon>Bacteria</taxon>
        <taxon>Pseudomonadati</taxon>
        <taxon>Bacteroidota</taxon>
        <taxon>Sphingobacteriia</taxon>
        <taxon>Sphingobacteriales</taxon>
        <taxon>Sphingobacteriaceae</taxon>
        <taxon>Pedobacter</taxon>
    </lineage>
</organism>
<dbReference type="EMBL" id="SJSO01000005">
    <property type="protein sequence ID" value="TCD27774.1"/>
    <property type="molecule type" value="Genomic_DNA"/>
</dbReference>
<reference evidence="1 2" key="1">
    <citation type="submission" date="2019-02" db="EMBL/GenBank/DDBJ databases">
        <title>Pedobacter sp. RP-3-21 sp. nov., isolated from Arctic soil.</title>
        <authorList>
            <person name="Dahal R.H."/>
        </authorList>
    </citation>
    <scope>NUCLEOTIDE SEQUENCE [LARGE SCALE GENOMIC DNA]</scope>
    <source>
        <strain evidence="1 2">RP-3-21</strain>
    </source>
</reference>
<proteinExistence type="predicted"/>
<evidence type="ECO:0000313" key="2">
    <source>
        <dbReference type="Proteomes" id="UP000293925"/>
    </source>
</evidence>
<comment type="caution">
    <text evidence="1">The sequence shown here is derived from an EMBL/GenBank/DDBJ whole genome shotgun (WGS) entry which is preliminary data.</text>
</comment>
<dbReference type="RefSeq" id="WP_131528793.1">
    <property type="nucleotide sequence ID" value="NZ_SJSO01000005.1"/>
</dbReference>
<sequence length="112" mass="13222">MVEHSGQVISNAMATKTMEGYGMFWELLRLRNSYLIYLDNKILLNKELLYFEEYFSSLSTNEKDTRKRQRAILKSIFNMIASAQALKEHLKIKCEKLCPPPSDKFFFIFLEN</sequence>
<dbReference type="AlphaFoldDB" id="A0A4R0PXU8"/>
<evidence type="ECO:0000313" key="1">
    <source>
        <dbReference type="EMBL" id="TCD27774.1"/>
    </source>
</evidence>
<protein>
    <submittedName>
        <fullName evidence="1">Uncharacterized protein</fullName>
    </submittedName>
</protein>
<dbReference type="Proteomes" id="UP000293925">
    <property type="component" value="Unassembled WGS sequence"/>
</dbReference>